<dbReference type="AlphaFoldDB" id="A0A9N8VKF7"/>
<dbReference type="SUPFAM" id="SSF81383">
    <property type="entry name" value="F-box domain"/>
    <property type="match status" value="1"/>
</dbReference>
<dbReference type="InterPro" id="IPR036047">
    <property type="entry name" value="F-box-like_dom_sf"/>
</dbReference>
<comment type="caution">
    <text evidence="2">The sequence shown here is derived from an EMBL/GenBank/DDBJ whole genome shotgun (WGS) entry which is preliminary data.</text>
</comment>
<protein>
    <submittedName>
        <fullName evidence="2">270_t:CDS:1</fullName>
    </submittedName>
</protein>
<sequence length="152" mass="18046">MIFNYLPITDLLRIRGVCKHWQILDPLPRKIVGLLNCIKQKLAPDLLILSTKHFRSTYDPYKFLEIICVFNDKRYTNVFPYEAEDISEIVIKGNFHNHESHERNIKIKPEWWGLMLEEEKNFKIEISANTLIWNKGNNETKDGKKGKIIEIY</sequence>
<dbReference type="Proteomes" id="UP000789706">
    <property type="component" value="Unassembled WGS sequence"/>
</dbReference>
<reference evidence="2" key="1">
    <citation type="submission" date="2021-06" db="EMBL/GenBank/DDBJ databases">
        <authorList>
            <person name="Kallberg Y."/>
            <person name="Tangrot J."/>
            <person name="Rosling A."/>
        </authorList>
    </citation>
    <scope>NUCLEOTIDE SEQUENCE</scope>
    <source>
        <strain evidence="2">AZ414A</strain>
    </source>
</reference>
<dbReference type="OrthoDB" id="10479707at2759"/>
<gene>
    <name evidence="2" type="ORF">DEBURN_LOCUS2416</name>
</gene>
<proteinExistence type="predicted"/>
<evidence type="ECO:0000313" key="3">
    <source>
        <dbReference type="Proteomes" id="UP000789706"/>
    </source>
</evidence>
<accession>A0A9N8VKF7</accession>
<dbReference type="InterPro" id="IPR001810">
    <property type="entry name" value="F-box_dom"/>
</dbReference>
<organism evidence="2 3">
    <name type="scientific">Diversispora eburnea</name>
    <dbReference type="NCBI Taxonomy" id="1213867"/>
    <lineage>
        <taxon>Eukaryota</taxon>
        <taxon>Fungi</taxon>
        <taxon>Fungi incertae sedis</taxon>
        <taxon>Mucoromycota</taxon>
        <taxon>Glomeromycotina</taxon>
        <taxon>Glomeromycetes</taxon>
        <taxon>Diversisporales</taxon>
        <taxon>Diversisporaceae</taxon>
        <taxon>Diversispora</taxon>
    </lineage>
</organism>
<evidence type="ECO:0000313" key="2">
    <source>
        <dbReference type="EMBL" id="CAG8455976.1"/>
    </source>
</evidence>
<keyword evidence="3" id="KW-1185">Reference proteome</keyword>
<evidence type="ECO:0000259" key="1">
    <source>
        <dbReference type="Pfam" id="PF00646"/>
    </source>
</evidence>
<dbReference type="EMBL" id="CAJVPK010000132">
    <property type="protein sequence ID" value="CAG8455976.1"/>
    <property type="molecule type" value="Genomic_DNA"/>
</dbReference>
<feature type="domain" description="F-box" evidence="1">
    <location>
        <begin position="1"/>
        <end position="23"/>
    </location>
</feature>
<dbReference type="Pfam" id="PF00646">
    <property type="entry name" value="F-box"/>
    <property type="match status" value="1"/>
</dbReference>
<name>A0A9N8VKF7_9GLOM</name>
<dbReference type="Gene3D" id="1.20.1280.50">
    <property type="match status" value="1"/>
</dbReference>